<keyword evidence="6 12" id="KW-1133">Transmembrane helix</keyword>
<dbReference type="SUPFAM" id="SSF158442">
    <property type="entry name" value="DsbB-like"/>
    <property type="match status" value="1"/>
</dbReference>
<evidence type="ECO:0000256" key="12">
    <source>
        <dbReference type="SAM" id="Phobius"/>
    </source>
</evidence>
<dbReference type="HAMAP" id="MF_00287">
    <property type="entry name" value="BdbC"/>
    <property type="match status" value="1"/>
</dbReference>
<feature type="transmembrane region" description="Helical" evidence="12">
    <location>
        <begin position="40"/>
        <end position="58"/>
    </location>
</feature>
<keyword evidence="9" id="KW-1015">Disulfide bond</keyword>
<dbReference type="NCBIfam" id="NF002849">
    <property type="entry name" value="PRK03113.1"/>
    <property type="match status" value="1"/>
</dbReference>
<evidence type="ECO:0000256" key="6">
    <source>
        <dbReference type="ARBA" id="ARBA00022989"/>
    </source>
</evidence>
<sequence length="156" mass="17479">MRSFIRANFLYLAWVVSLVATGGSLFMSEVLDYAPCKLCWLQRIFMYPLVLLLGRAAIRGDRRIVGYVAPLIAIGGFISLYHYGEQKVPGMASILPCTVGVPCDEDYLDWFGIITIPLLALTAFILIGLLLWFGSRQHGRDGWAGFESDDPEFEDH</sequence>
<comment type="subcellular location">
    <subcellularLocation>
        <location evidence="1">Membrane</location>
        <topology evidence="1">Multi-pass membrane protein</topology>
    </subcellularLocation>
</comment>
<evidence type="ECO:0000256" key="2">
    <source>
        <dbReference type="ARBA" id="ARBA00007602"/>
    </source>
</evidence>
<protein>
    <submittedName>
        <fullName evidence="13">Disulfide oxidoreductase</fullName>
    </submittedName>
</protein>
<dbReference type="Gene3D" id="1.20.1550.10">
    <property type="entry name" value="DsbB-like"/>
    <property type="match status" value="1"/>
</dbReference>
<dbReference type="InterPro" id="IPR003752">
    <property type="entry name" value="DiS_bond_form_DsbB/BdbC"/>
</dbReference>
<feature type="transmembrane region" description="Helical" evidence="12">
    <location>
        <begin position="65"/>
        <end position="83"/>
    </location>
</feature>
<evidence type="ECO:0000313" key="14">
    <source>
        <dbReference type="Proteomes" id="UP001153387"/>
    </source>
</evidence>
<name>A0A9X4KJA0_9BACL</name>
<feature type="transmembrane region" description="Helical" evidence="12">
    <location>
        <begin position="9"/>
        <end position="28"/>
    </location>
</feature>
<gene>
    <name evidence="13" type="ORF">OMP38_22135</name>
</gene>
<proteinExistence type="inferred from homology"/>
<keyword evidence="11" id="KW-0676">Redox-active center</keyword>
<evidence type="ECO:0000256" key="5">
    <source>
        <dbReference type="ARBA" id="ARBA00022982"/>
    </source>
</evidence>
<dbReference type="PIRSF" id="PIRSF036659">
    <property type="entry name" value="BdbC"/>
    <property type="match status" value="1"/>
</dbReference>
<dbReference type="PANTHER" id="PTHR43469">
    <property type="entry name" value="DISULFIDE FORMATION PROTEIN-RELATED"/>
    <property type="match status" value="1"/>
</dbReference>
<organism evidence="13 14">
    <name type="scientific">Cohnella ginsengisoli</name>
    <dbReference type="NCBI Taxonomy" id="425004"/>
    <lineage>
        <taxon>Bacteria</taxon>
        <taxon>Bacillati</taxon>
        <taxon>Bacillota</taxon>
        <taxon>Bacilli</taxon>
        <taxon>Bacillales</taxon>
        <taxon>Paenibacillaceae</taxon>
        <taxon>Cohnella</taxon>
    </lineage>
</organism>
<comment type="caution">
    <text evidence="13">The sequence shown here is derived from an EMBL/GenBank/DDBJ whole genome shotgun (WGS) entry which is preliminary data.</text>
</comment>
<feature type="transmembrane region" description="Helical" evidence="12">
    <location>
        <begin position="110"/>
        <end position="133"/>
    </location>
</feature>
<evidence type="ECO:0000256" key="10">
    <source>
        <dbReference type="ARBA" id="ARBA00023186"/>
    </source>
</evidence>
<dbReference type="AlphaFoldDB" id="A0A9X4KJA0"/>
<evidence type="ECO:0000256" key="1">
    <source>
        <dbReference type="ARBA" id="ARBA00004141"/>
    </source>
</evidence>
<dbReference type="GO" id="GO:0016020">
    <property type="term" value="C:membrane"/>
    <property type="evidence" value="ECO:0007669"/>
    <property type="project" value="UniProtKB-SubCell"/>
</dbReference>
<evidence type="ECO:0000313" key="13">
    <source>
        <dbReference type="EMBL" id="MDG0793242.1"/>
    </source>
</evidence>
<accession>A0A9X4KJA0</accession>
<evidence type="ECO:0000256" key="3">
    <source>
        <dbReference type="ARBA" id="ARBA00022448"/>
    </source>
</evidence>
<keyword evidence="4 12" id="KW-0812">Transmembrane</keyword>
<keyword evidence="14" id="KW-1185">Reference proteome</keyword>
<evidence type="ECO:0000256" key="11">
    <source>
        <dbReference type="ARBA" id="ARBA00023284"/>
    </source>
</evidence>
<dbReference type="Pfam" id="PF02600">
    <property type="entry name" value="DsbB"/>
    <property type="match status" value="1"/>
</dbReference>
<evidence type="ECO:0000256" key="7">
    <source>
        <dbReference type="ARBA" id="ARBA00023002"/>
    </source>
</evidence>
<dbReference type="GO" id="GO:0015035">
    <property type="term" value="F:protein-disulfide reductase activity"/>
    <property type="evidence" value="ECO:0007669"/>
    <property type="project" value="InterPro"/>
</dbReference>
<evidence type="ECO:0000256" key="9">
    <source>
        <dbReference type="ARBA" id="ARBA00023157"/>
    </source>
</evidence>
<dbReference type="EMBL" id="JAPDHZ010000004">
    <property type="protein sequence ID" value="MDG0793242.1"/>
    <property type="molecule type" value="Genomic_DNA"/>
</dbReference>
<reference evidence="13 14" key="1">
    <citation type="submission" date="2022-10" db="EMBL/GenBank/DDBJ databases">
        <title>Comparative genomic analysis of Cohnella hashimotonis sp. nov., isolated from the International Space Station.</title>
        <authorList>
            <person name="Simpson A."/>
            <person name="Venkateswaran K."/>
        </authorList>
    </citation>
    <scope>NUCLEOTIDE SEQUENCE [LARGE SCALE GENOMIC DNA]</scope>
    <source>
        <strain evidence="13 14">DSM 18997</strain>
    </source>
</reference>
<keyword evidence="7" id="KW-0560">Oxidoreductase</keyword>
<dbReference type="Proteomes" id="UP001153387">
    <property type="component" value="Unassembled WGS sequence"/>
</dbReference>
<evidence type="ECO:0000256" key="8">
    <source>
        <dbReference type="ARBA" id="ARBA00023136"/>
    </source>
</evidence>
<evidence type="ECO:0000256" key="4">
    <source>
        <dbReference type="ARBA" id="ARBA00022692"/>
    </source>
</evidence>
<dbReference type="InterPro" id="IPR012187">
    <property type="entry name" value="Disulphide_bond_form_BdbC"/>
</dbReference>
<dbReference type="RefSeq" id="WP_277567050.1">
    <property type="nucleotide sequence ID" value="NZ_JAPDHZ010000004.1"/>
</dbReference>
<comment type="similarity">
    <text evidence="2">Belongs to the DsbB family. BdbC subfamily.</text>
</comment>
<keyword evidence="5" id="KW-0249">Electron transport</keyword>
<keyword evidence="10" id="KW-0143">Chaperone</keyword>
<keyword evidence="3" id="KW-0813">Transport</keyword>
<dbReference type="InterPro" id="IPR023380">
    <property type="entry name" value="DsbB-like_sf"/>
</dbReference>
<dbReference type="GO" id="GO:0006457">
    <property type="term" value="P:protein folding"/>
    <property type="evidence" value="ECO:0007669"/>
    <property type="project" value="InterPro"/>
</dbReference>
<keyword evidence="8 12" id="KW-0472">Membrane</keyword>
<dbReference type="PANTHER" id="PTHR43469:SF1">
    <property type="entry name" value="SPBETA PROPHAGE-DERIVED DISULFIDE BOND FORMATION PROTEIN B"/>
    <property type="match status" value="1"/>
</dbReference>